<feature type="compositionally biased region" description="Low complexity" evidence="1">
    <location>
        <begin position="24"/>
        <end position="37"/>
    </location>
</feature>
<feature type="compositionally biased region" description="Polar residues" evidence="1">
    <location>
        <begin position="1"/>
        <end position="21"/>
    </location>
</feature>
<evidence type="ECO:0000313" key="2">
    <source>
        <dbReference type="EMBL" id="KEQ73049.1"/>
    </source>
</evidence>
<name>A0A074WN90_9PEZI</name>
<sequence>MPRSISSLHSRTGTTSSSPLSSVFPPIRTPSSSTTGSISTISSGPFIHADALDSTIQWIPSYYLDDSARQDSTTRIPRRNALVVLTPTSSVSSSKVDLLPDRLMRLIRTSDLDQFLKGRLLAMVRMFLYISRQLFPSSHILRGDVARDVENIALDICDFLDVVLEKLAQKLDTAISAKEQLSGHDLADGVALEEVVRWVDIIDGLHKPTDVESKIFRRMATLYDEYVYMPFIQLHRQEPEHNMYLLLDIFLDAIFIRLRSIVADATSADNLVLEAEKTLDTAALAHAKKVPKRHVPSYSTPVARNPRMVGLRQRENTL</sequence>
<evidence type="ECO:0000256" key="1">
    <source>
        <dbReference type="SAM" id="MobiDB-lite"/>
    </source>
</evidence>
<dbReference type="OrthoDB" id="3887579at2759"/>
<gene>
    <name evidence="2" type="ORF">M436DRAFT_82310</name>
</gene>
<proteinExistence type="predicted"/>
<dbReference type="Proteomes" id="UP000027730">
    <property type="component" value="Unassembled WGS sequence"/>
</dbReference>
<dbReference type="HOGENOM" id="CLU_868730_0_0_1"/>
<reference evidence="2 3" key="1">
    <citation type="journal article" date="2014" name="BMC Genomics">
        <title>Genome sequencing of four Aureobasidium pullulans varieties: biotechnological potential, stress tolerance, and description of new species.</title>
        <authorList>
            <person name="Gostin Ar C."/>
            <person name="Ohm R.A."/>
            <person name="Kogej T."/>
            <person name="Sonjak S."/>
            <person name="Turk M."/>
            <person name="Zajc J."/>
            <person name="Zalar P."/>
            <person name="Grube M."/>
            <person name="Sun H."/>
            <person name="Han J."/>
            <person name="Sharma A."/>
            <person name="Chiniquy J."/>
            <person name="Ngan C.Y."/>
            <person name="Lipzen A."/>
            <person name="Barry K."/>
            <person name="Grigoriev I.V."/>
            <person name="Gunde-Cimerman N."/>
        </authorList>
    </citation>
    <scope>NUCLEOTIDE SEQUENCE [LARGE SCALE GENOMIC DNA]</scope>
    <source>
        <strain evidence="2 3">CBS 147.97</strain>
    </source>
</reference>
<protein>
    <submittedName>
        <fullName evidence="2">Uncharacterized protein</fullName>
    </submittedName>
</protein>
<accession>A0A074WN90</accession>
<evidence type="ECO:0000313" key="3">
    <source>
        <dbReference type="Proteomes" id="UP000027730"/>
    </source>
</evidence>
<dbReference type="RefSeq" id="XP_013427298.1">
    <property type="nucleotide sequence ID" value="XM_013571844.1"/>
</dbReference>
<dbReference type="GeneID" id="25416964"/>
<organism evidence="2 3">
    <name type="scientific">Aureobasidium namibiae CBS 147.97</name>
    <dbReference type="NCBI Taxonomy" id="1043004"/>
    <lineage>
        <taxon>Eukaryota</taxon>
        <taxon>Fungi</taxon>
        <taxon>Dikarya</taxon>
        <taxon>Ascomycota</taxon>
        <taxon>Pezizomycotina</taxon>
        <taxon>Dothideomycetes</taxon>
        <taxon>Dothideomycetidae</taxon>
        <taxon>Dothideales</taxon>
        <taxon>Saccotheciaceae</taxon>
        <taxon>Aureobasidium</taxon>
    </lineage>
</organism>
<feature type="region of interest" description="Disordered" evidence="1">
    <location>
        <begin position="1"/>
        <end position="37"/>
    </location>
</feature>
<dbReference type="EMBL" id="KL584710">
    <property type="protein sequence ID" value="KEQ73049.1"/>
    <property type="molecule type" value="Genomic_DNA"/>
</dbReference>
<dbReference type="AlphaFoldDB" id="A0A074WN90"/>
<keyword evidence="3" id="KW-1185">Reference proteome</keyword>